<sequence>MKPIARIKKPAVQRNRSVPRAGSPRTLLYRNSKYGFSIRLPRRWKCYTVIRRSSRQLDDAEYAVYFLFKYKGKIYESALTLLVYRMTLKKWIEEGYDESPIIRMAVRNGRIYAYALPSELPEEFLNAKGDDYDYKRYGRPIRILSSMVNDDVPKIVKTFKLR</sequence>
<dbReference type="Proteomes" id="UP000595841">
    <property type="component" value="Chromosome"/>
</dbReference>
<dbReference type="KEGG" id="pson:JI735_10660"/>
<accession>A0A974SEX7</accession>
<dbReference type="RefSeq" id="WP_051051719.1">
    <property type="nucleotide sequence ID" value="NZ_CP068595.1"/>
</dbReference>
<protein>
    <submittedName>
        <fullName evidence="1">Uncharacterized protein</fullName>
    </submittedName>
</protein>
<dbReference type="EMBL" id="CP068595">
    <property type="protein sequence ID" value="QQZ62934.1"/>
    <property type="molecule type" value="Genomic_DNA"/>
</dbReference>
<evidence type="ECO:0000313" key="2">
    <source>
        <dbReference type="Proteomes" id="UP000595841"/>
    </source>
</evidence>
<dbReference type="AlphaFoldDB" id="A0A974SEX7"/>
<gene>
    <name evidence="1" type="ORF">JI735_10660</name>
</gene>
<organism evidence="1 2">
    <name type="scientific">Paenibacillus sonchi</name>
    <dbReference type="NCBI Taxonomy" id="373687"/>
    <lineage>
        <taxon>Bacteria</taxon>
        <taxon>Bacillati</taxon>
        <taxon>Bacillota</taxon>
        <taxon>Bacilli</taxon>
        <taxon>Bacillales</taxon>
        <taxon>Paenibacillaceae</taxon>
        <taxon>Paenibacillus</taxon>
        <taxon>Paenibacillus sonchi group</taxon>
    </lineage>
</organism>
<keyword evidence="2" id="KW-1185">Reference proteome</keyword>
<evidence type="ECO:0000313" key="1">
    <source>
        <dbReference type="EMBL" id="QQZ62934.1"/>
    </source>
</evidence>
<reference evidence="1 2" key="1">
    <citation type="submission" date="2021-01" db="EMBL/GenBank/DDBJ databases">
        <title>Whole genome sequence of Paenibacillus sonchi LMG 24727 for comparative genomics.</title>
        <authorList>
            <person name="Lee G."/>
            <person name="Kim M.-J."/>
            <person name="Lim K."/>
            <person name="Shin J.-H."/>
        </authorList>
    </citation>
    <scope>NUCLEOTIDE SEQUENCE [LARGE SCALE GENOMIC DNA]</scope>
    <source>
        <strain evidence="1 2">LMG 24727</strain>
    </source>
</reference>
<name>A0A974SEX7_9BACL</name>
<proteinExistence type="predicted"/>